<dbReference type="Proteomes" id="UP000199345">
    <property type="component" value="Unassembled WGS sequence"/>
</dbReference>
<dbReference type="AlphaFoldDB" id="A0A1I0DRI2"/>
<sequence length="55" mass="6588">MTQVRLIPENTRGTYLHGLSFISICLLYLGMKFRKQLINYVYLISLQPEDRRNRN</sequence>
<keyword evidence="1" id="KW-1133">Transmembrane helix</keyword>
<evidence type="ECO:0000313" key="3">
    <source>
        <dbReference type="Proteomes" id="UP000199345"/>
    </source>
</evidence>
<keyword evidence="1" id="KW-0812">Transmembrane</keyword>
<name>A0A1I0DRI2_9PROT</name>
<dbReference type="EMBL" id="FOIA01000022">
    <property type="protein sequence ID" value="SET34890.1"/>
    <property type="molecule type" value="Genomic_DNA"/>
</dbReference>
<accession>A0A1I0DRI2</accession>
<feature type="transmembrane region" description="Helical" evidence="1">
    <location>
        <begin position="14"/>
        <end position="31"/>
    </location>
</feature>
<gene>
    <name evidence="2" type="ORF">SAMN05216326_1222</name>
</gene>
<organism evidence="2 3">
    <name type="scientific">Nitrosomonas marina</name>
    <dbReference type="NCBI Taxonomy" id="917"/>
    <lineage>
        <taxon>Bacteria</taxon>
        <taxon>Pseudomonadati</taxon>
        <taxon>Pseudomonadota</taxon>
        <taxon>Betaproteobacteria</taxon>
        <taxon>Nitrosomonadales</taxon>
        <taxon>Nitrosomonadaceae</taxon>
        <taxon>Nitrosomonas</taxon>
    </lineage>
</organism>
<evidence type="ECO:0000313" key="2">
    <source>
        <dbReference type="EMBL" id="SET34890.1"/>
    </source>
</evidence>
<reference evidence="3" key="1">
    <citation type="submission" date="2016-10" db="EMBL/GenBank/DDBJ databases">
        <authorList>
            <person name="Varghese N."/>
            <person name="Submissions S."/>
        </authorList>
    </citation>
    <scope>NUCLEOTIDE SEQUENCE [LARGE SCALE GENOMIC DNA]</scope>
    <source>
        <strain evidence="3">Nm71</strain>
    </source>
</reference>
<proteinExistence type="predicted"/>
<keyword evidence="1" id="KW-0472">Membrane</keyword>
<keyword evidence="3" id="KW-1185">Reference proteome</keyword>
<protein>
    <submittedName>
        <fullName evidence="2">Uncharacterized protein</fullName>
    </submittedName>
</protein>
<evidence type="ECO:0000256" key="1">
    <source>
        <dbReference type="SAM" id="Phobius"/>
    </source>
</evidence>